<evidence type="ECO:0008006" key="3">
    <source>
        <dbReference type="Google" id="ProtNLM"/>
    </source>
</evidence>
<reference evidence="1 2" key="1">
    <citation type="submission" date="2020-08" db="EMBL/GenBank/DDBJ databases">
        <title>Genomic Encyclopedia of Type Strains, Phase IV (KMG-IV): sequencing the most valuable type-strain genomes for metagenomic binning, comparative biology and taxonomic classification.</title>
        <authorList>
            <person name="Goeker M."/>
        </authorList>
    </citation>
    <scope>NUCLEOTIDE SEQUENCE [LARGE SCALE GENOMIC DNA]</scope>
    <source>
        <strain evidence="1 2">DSM 100211</strain>
    </source>
</reference>
<evidence type="ECO:0000313" key="2">
    <source>
        <dbReference type="Proteomes" id="UP000574761"/>
    </source>
</evidence>
<organism evidence="1 2">
    <name type="scientific">Mycoplana azooxidifex</name>
    <dbReference type="NCBI Taxonomy" id="1636188"/>
    <lineage>
        <taxon>Bacteria</taxon>
        <taxon>Pseudomonadati</taxon>
        <taxon>Pseudomonadota</taxon>
        <taxon>Alphaproteobacteria</taxon>
        <taxon>Hyphomicrobiales</taxon>
        <taxon>Rhizobiaceae</taxon>
        <taxon>Mycoplana</taxon>
    </lineage>
</organism>
<dbReference type="RefSeq" id="WP_183807341.1">
    <property type="nucleotide sequence ID" value="NZ_JACIEE010000009.1"/>
</dbReference>
<protein>
    <recommendedName>
        <fullName evidence="3">ASCH domain-containing protein</fullName>
    </recommendedName>
</protein>
<dbReference type="EMBL" id="JACIEE010000009">
    <property type="protein sequence ID" value="MBB3979092.1"/>
    <property type="molecule type" value="Genomic_DNA"/>
</dbReference>
<sequence>MTDRPILFSAPMIRAILAGTKTQTRRIIKPQPDGISEGQIPSQLRIAVGDRLWVREAWHAARSLNSTRPRDIPTDADIEHAATARSYADIGLKGKLRPGMFMPRWASRLTLIVTDVRVERLQDISEADARAEGIVKVGRFYGLEDADWDCASTESAVDAYAALWETINGDGSWQANPWVAAYTFTVQLQSIDEAAAR</sequence>
<accession>A0A7W6DEB4</accession>
<proteinExistence type="predicted"/>
<gene>
    <name evidence="1" type="ORF">GGQ64_004328</name>
</gene>
<name>A0A7W6DEB4_9HYPH</name>
<evidence type="ECO:0000313" key="1">
    <source>
        <dbReference type="EMBL" id="MBB3979092.1"/>
    </source>
</evidence>
<keyword evidence="2" id="KW-1185">Reference proteome</keyword>
<dbReference type="Proteomes" id="UP000574761">
    <property type="component" value="Unassembled WGS sequence"/>
</dbReference>
<dbReference type="AlphaFoldDB" id="A0A7W6DEB4"/>
<comment type="caution">
    <text evidence="1">The sequence shown here is derived from an EMBL/GenBank/DDBJ whole genome shotgun (WGS) entry which is preliminary data.</text>
</comment>